<sequence>MGAKAYFCFGLFSYPDDIRTKGMQGQKRKYHALTCEPSHVGILGEYGFSGYEFLSQVILAVGTLCKEEQPSFCH</sequence>
<gene>
    <name evidence="1" type="ORF">PXEA_LOCUS16748</name>
</gene>
<dbReference type="EMBL" id="CAAALY010061245">
    <property type="protein sequence ID" value="VEL23308.1"/>
    <property type="molecule type" value="Genomic_DNA"/>
</dbReference>
<evidence type="ECO:0000313" key="2">
    <source>
        <dbReference type="Proteomes" id="UP000784294"/>
    </source>
</evidence>
<name>A0A448WY89_9PLAT</name>
<comment type="caution">
    <text evidence="1">The sequence shown here is derived from an EMBL/GenBank/DDBJ whole genome shotgun (WGS) entry which is preliminary data.</text>
</comment>
<organism evidence="1 2">
    <name type="scientific">Protopolystoma xenopodis</name>
    <dbReference type="NCBI Taxonomy" id="117903"/>
    <lineage>
        <taxon>Eukaryota</taxon>
        <taxon>Metazoa</taxon>
        <taxon>Spiralia</taxon>
        <taxon>Lophotrochozoa</taxon>
        <taxon>Platyhelminthes</taxon>
        <taxon>Monogenea</taxon>
        <taxon>Polyopisthocotylea</taxon>
        <taxon>Polystomatidea</taxon>
        <taxon>Polystomatidae</taxon>
        <taxon>Protopolystoma</taxon>
    </lineage>
</organism>
<evidence type="ECO:0000313" key="1">
    <source>
        <dbReference type="EMBL" id="VEL23308.1"/>
    </source>
</evidence>
<proteinExistence type="predicted"/>
<dbReference type="Proteomes" id="UP000784294">
    <property type="component" value="Unassembled WGS sequence"/>
</dbReference>
<protein>
    <submittedName>
        <fullName evidence="1">Uncharacterized protein</fullName>
    </submittedName>
</protein>
<keyword evidence="2" id="KW-1185">Reference proteome</keyword>
<dbReference type="AlphaFoldDB" id="A0A448WY89"/>
<reference evidence="1" key="1">
    <citation type="submission" date="2018-11" db="EMBL/GenBank/DDBJ databases">
        <authorList>
            <consortium name="Pathogen Informatics"/>
        </authorList>
    </citation>
    <scope>NUCLEOTIDE SEQUENCE</scope>
</reference>
<accession>A0A448WY89</accession>